<dbReference type="InterPro" id="IPR033956">
    <property type="entry name" value="Translin"/>
</dbReference>
<dbReference type="InterPro" id="IPR036081">
    <property type="entry name" value="Translin_sf"/>
</dbReference>
<evidence type="ECO:0000256" key="5">
    <source>
        <dbReference type="ARBA" id="ARBA00022884"/>
    </source>
</evidence>
<dbReference type="SUPFAM" id="SSF74784">
    <property type="entry name" value="Translin"/>
    <property type="match status" value="1"/>
</dbReference>
<dbReference type="GO" id="GO:0003697">
    <property type="term" value="F:single-stranded DNA binding"/>
    <property type="evidence" value="ECO:0007669"/>
    <property type="project" value="InterPro"/>
</dbReference>
<name>A0A8H6RPE4_9PEZI</name>
<dbReference type="PANTHER" id="PTHR10741">
    <property type="entry name" value="TRANSLIN AND TRANSLIN ASSOCIATED PROTEIN X"/>
    <property type="match status" value="1"/>
</dbReference>
<sequence length="252" mass="28349">MTASAASGLTQSGIFEDLQHKIDEDTAVKDALRDIVSTLEKQDRNTQSILSRAHSTANNDLPTVIQAAETSIKEQIATIQSLSAEASKHPYYKFNYSWQRQMENSTFSILFCGWLGGCGKEGTGNLLTIEEVGQIINGMSRSRVMRSESDKKKVPVNVKDRDCFHLTIEEYLLALVSLLDELSRLARNSVTLGDHRRPFQISQFIKDVHAGFQILNLKNDALRKRSDIIKYKVKEVEDVVYDLSLRGLTPKD</sequence>
<dbReference type="AlphaFoldDB" id="A0A8H6RPE4"/>
<comment type="subcellular location">
    <subcellularLocation>
        <location evidence="2">Cytoplasm</location>
    </subcellularLocation>
    <subcellularLocation>
        <location evidence="1">Nucleus</location>
    </subcellularLocation>
</comment>
<evidence type="ECO:0000256" key="2">
    <source>
        <dbReference type="ARBA" id="ARBA00004496"/>
    </source>
</evidence>
<dbReference type="InterPro" id="IPR016068">
    <property type="entry name" value="Translin_N"/>
</dbReference>
<keyword evidence="6" id="KW-0238">DNA-binding</keyword>
<dbReference type="CDD" id="cd14819">
    <property type="entry name" value="Translin"/>
    <property type="match status" value="1"/>
</dbReference>
<evidence type="ECO:0000256" key="1">
    <source>
        <dbReference type="ARBA" id="ARBA00004123"/>
    </source>
</evidence>
<dbReference type="Pfam" id="PF01997">
    <property type="entry name" value="Translin"/>
    <property type="match status" value="1"/>
</dbReference>
<dbReference type="FunFam" id="1.20.58.200:FF:000002">
    <property type="entry name" value="Putative translin"/>
    <property type="match status" value="1"/>
</dbReference>
<dbReference type="Gene3D" id="1.20.58.200">
    <property type="entry name" value="Translin, domain 2"/>
    <property type="match status" value="1"/>
</dbReference>
<accession>A0A8H6RPE4</accession>
<keyword evidence="5" id="KW-0694">RNA-binding</keyword>
<dbReference type="GO" id="GO:0005634">
    <property type="term" value="C:nucleus"/>
    <property type="evidence" value="ECO:0007669"/>
    <property type="project" value="UniProtKB-SubCell"/>
</dbReference>
<gene>
    <name evidence="8" type="ORF">HII31_03149</name>
</gene>
<comment type="similarity">
    <text evidence="3">Belongs to the translin family.</text>
</comment>
<comment type="caution">
    <text evidence="8">The sequence shown here is derived from an EMBL/GenBank/DDBJ whole genome shotgun (WGS) entry which is preliminary data.</text>
</comment>
<dbReference type="EMBL" id="JABCIY010000039">
    <property type="protein sequence ID" value="KAF7195555.1"/>
    <property type="molecule type" value="Genomic_DNA"/>
</dbReference>
<protein>
    <submittedName>
        <fullName evidence="8">Translin</fullName>
    </submittedName>
</protein>
<evidence type="ECO:0000256" key="4">
    <source>
        <dbReference type="ARBA" id="ARBA00022490"/>
    </source>
</evidence>
<dbReference type="InterPro" id="IPR016069">
    <property type="entry name" value="Translin_C"/>
</dbReference>
<dbReference type="GO" id="GO:0016070">
    <property type="term" value="P:RNA metabolic process"/>
    <property type="evidence" value="ECO:0007669"/>
    <property type="project" value="InterPro"/>
</dbReference>
<organism evidence="8 9">
    <name type="scientific">Pseudocercospora fuligena</name>
    <dbReference type="NCBI Taxonomy" id="685502"/>
    <lineage>
        <taxon>Eukaryota</taxon>
        <taxon>Fungi</taxon>
        <taxon>Dikarya</taxon>
        <taxon>Ascomycota</taxon>
        <taxon>Pezizomycotina</taxon>
        <taxon>Dothideomycetes</taxon>
        <taxon>Dothideomycetidae</taxon>
        <taxon>Mycosphaerellales</taxon>
        <taxon>Mycosphaerellaceae</taxon>
        <taxon>Pseudocercospora</taxon>
    </lineage>
</organism>
<dbReference type="Gene3D" id="1.20.58.190">
    <property type="entry name" value="Translin, domain 1"/>
    <property type="match status" value="1"/>
</dbReference>
<evidence type="ECO:0000313" key="8">
    <source>
        <dbReference type="EMBL" id="KAF7195555.1"/>
    </source>
</evidence>
<evidence type="ECO:0000256" key="3">
    <source>
        <dbReference type="ARBA" id="ARBA00005902"/>
    </source>
</evidence>
<dbReference type="GO" id="GO:0043565">
    <property type="term" value="F:sequence-specific DNA binding"/>
    <property type="evidence" value="ECO:0007669"/>
    <property type="project" value="InterPro"/>
</dbReference>
<proteinExistence type="inferred from homology"/>
<dbReference type="GO" id="GO:0005737">
    <property type="term" value="C:cytoplasm"/>
    <property type="evidence" value="ECO:0007669"/>
    <property type="project" value="UniProtKB-SubCell"/>
</dbReference>
<keyword evidence="4" id="KW-0963">Cytoplasm</keyword>
<dbReference type="Proteomes" id="UP000660729">
    <property type="component" value="Unassembled WGS sequence"/>
</dbReference>
<dbReference type="OrthoDB" id="829at2759"/>
<evidence type="ECO:0000256" key="7">
    <source>
        <dbReference type="ARBA" id="ARBA00023242"/>
    </source>
</evidence>
<evidence type="ECO:0000256" key="6">
    <source>
        <dbReference type="ARBA" id="ARBA00023125"/>
    </source>
</evidence>
<keyword evidence="7" id="KW-0539">Nucleus</keyword>
<reference evidence="8" key="1">
    <citation type="submission" date="2020-04" db="EMBL/GenBank/DDBJ databases">
        <title>Draft genome resource of the tomato pathogen Pseudocercospora fuligena.</title>
        <authorList>
            <person name="Zaccaron A."/>
        </authorList>
    </citation>
    <scope>NUCLEOTIDE SEQUENCE</scope>
    <source>
        <strain evidence="8">PF001</strain>
    </source>
</reference>
<keyword evidence="9" id="KW-1185">Reference proteome</keyword>
<dbReference type="GO" id="GO:0003723">
    <property type="term" value="F:RNA binding"/>
    <property type="evidence" value="ECO:0007669"/>
    <property type="project" value="UniProtKB-KW"/>
</dbReference>
<dbReference type="InterPro" id="IPR002848">
    <property type="entry name" value="Translin_fam"/>
</dbReference>
<evidence type="ECO:0000313" key="9">
    <source>
        <dbReference type="Proteomes" id="UP000660729"/>
    </source>
</evidence>